<reference evidence="4" key="1">
    <citation type="journal article" date="2015" name="PLoS Genet.">
        <title>Genome Sequence and Transcriptome Analyses of Chrysochromulina tobin: Metabolic Tools for Enhanced Algal Fitness in the Prominent Order Prymnesiales (Haptophyceae).</title>
        <authorList>
            <person name="Hovde B.T."/>
            <person name="Deodato C.R."/>
            <person name="Hunsperger H.M."/>
            <person name="Ryken S.A."/>
            <person name="Yost W."/>
            <person name="Jha R.K."/>
            <person name="Patterson J."/>
            <person name="Monnat R.J. Jr."/>
            <person name="Barlow S.B."/>
            <person name="Starkenburg S.R."/>
            <person name="Cattolico R.A."/>
        </authorList>
    </citation>
    <scope>NUCLEOTIDE SEQUENCE</scope>
    <source>
        <strain evidence="4">CCMP291</strain>
    </source>
</reference>
<keyword evidence="4" id="KW-1185">Reference proteome</keyword>
<gene>
    <name evidence="3" type="ORF">Ctob_006406</name>
</gene>
<keyword evidence="1" id="KW-0175">Coiled coil</keyword>
<protein>
    <submittedName>
        <fullName evidence="3">Uncharacterized protein</fullName>
    </submittedName>
</protein>
<dbReference type="Proteomes" id="UP000037460">
    <property type="component" value="Unassembled WGS sequence"/>
</dbReference>
<evidence type="ECO:0000313" key="3">
    <source>
        <dbReference type="EMBL" id="KOO29148.1"/>
    </source>
</evidence>
<name>A0A0M0JSG8_9EUKA</name>
<comment type="caution">
    <text evidence="3">The sequence shown here is derived from an EMBL/GenBank/DDBJ whole genome shotgun (WGS) entry which is preliminary data.</text>
</comment>
<feature type="compositionally biased region" description="Acidic residues" evidence="2">
    <location>
        <begin position="450"/>
        <end position="462"/>
    </location>
</feature>
<dbReference type="AlphaFoldDB" id="A0A0M0JSG8"/>
<organism evidence="3 4">
    <name type="scientific">Chrysochromulina tobinii</name>
    <dbReference type="NCBI Taxonomy" id="1460289"/>
    <lineage>
        <taxon>Eukaryota</taxon>
        <taxon>Haptista</taxon>
        <taxon>Haptophyta</taxon>
        <taxon>Prymnesiophyceae</taxon>
        <taxon>Prymnesiales</taxon>
        <taxon>Chrysochromulinaceae</taxon>
        <taxon>Chrysochromulina</taxon>
    </lineage>
</organism>
<feature type="coiled-coil region" evidence="1">
    <location>
        <begin position="182"/>
        <end position="216"/>
    </location>
</feature>
<evidence type="ECO:0000256" key="1">
    <source>
        <dbReference type="SAM" id="Coils"/>
    </source>
</evidence>
<proteinExistence type="predicted"/>
<sequence>MEEILLEDRFAAALAAAPAISCAVPMPPTMPAVKISANGLPMPFRLESNAPIFHRHGKKRPASAGPVMKLLDNDDVIKMQGTEIAELTAAAHEKRREFNHVRQQSADREERLESLQVRAKLAVRDGRDEDDELEYMRALRAATEGELERVAARTVAEEFASDQFEYMLDRLVTGTRATKKHIDDVKKALRALEWNLASADARASELQNGAEEAARQLAVFRGHLGKQRAQDAAASDANTVKEYISTQMRESYEREQERAQAKVQQTQTASLSLTEQLGRWRSVSAETKLAEGFERLQTALGVHSVEEAVEKIERHAANLGTEHQRGSRSLIFGLMLQSKSEAEQLVMSRATEVERHETIMARLMEPQDVALGEIVDHKERLLQLDTKLKAQLGRSDQARGRAARVDASIVEIRIGTERLVEMLSHVPLSKTVTYAPPALSCTRKGGGAADGEEEDEGQEPDDTPTTASDGTATIGPPGSGEPPSTAPGAQTIVSLALHP</sequence>
<feature type="region of interest" description="Disordered" evidence="2">
    <location>
        <begin position="437"/>
        <end position="499"/>
    </location>
</feature>
<feature type="non-terminal residue" evidence="3">
    <location>
        <position position="499"/>
    </location>
</feature>
<evidence type="ECO:0000256" key="2">
    <source>
        <dbReference type="SAM" id="MobiDB-lite"/>
    </source>
</evidence>
<evidence type="ECO:0000313" key="4">
    <source>
        <dbReference type="Proteomes" id="UP000037460"/>
    </source>
</evidence>
<dbReference type="EMBL" id="JWZX01002455">
    <property type="protein sequence ID" value="KOO29148.1"/>
    <property type="molecule type" value="Genomic_DNA"/>
</dbReference>
<accession>A0A0M0JSG8</accession>